<dbReference type="Gene3D" id="3.40.50.150">
    <property type="entry name" value="Vaccinia Virus protein VP39"/>
    <property type="match status" value="1"/>
</dbReference>
<dbReference type="GO" id="GO:0032259">
    <property type="term" value="P:methylation"/>
    <property type="evidence" value="ECO:0007669"/>
    <property type="project" value="UniProtKB-KW"/>
</dbReference>
<reference evidence="1 2" key="1">
    <citation type="submission" date="2017-08" db="EMBL/GenBank/DDBJ databases">
        <title>Functional genomic and metabolic studies of the symbiotic interactions of six Microcystis-dominated communities.</title>
        <authorList>
            <person name="Li Q."/>
            <person name="Lin F."/>
        </authorList>
    </citation>
    <scope>NUCLEOTIDE SEQUENCE [LARGE SCALE GENOMIC DNA]</scope>
    <source>
        <strain evidence="1">DA14</strain>
    </source>
</reference>
<dbReference type="GO" id="GO:0008168">
    <property type="term" value="F:methyltransferase activity"/>
    <property type="evidence" value="ECO:0007669"/>
    <property type="project" value="UniProtKB-KW"/>
</dbReference>
<dbReference type="AlphaFoldDB" id="A0A3E0MK52"/>
<dbReference type="CDD" id="cd02440">
    <property type="entry name" value="AdoMet_MTases"/>
    <property type="match status" value="1"/>
</dbReference>
<evidence type="ECO:0000313" key="2">
    <source>
        <dbReference type="Proteomes" id="UP000256301"/>
    </source>
</evidence>
<accession>A0A3E0MK52</accession>
<dbReference type="SUPFAM" id="SSF53335">
    <property type="entry name" value="S-adenosyl-L-methionine-dependent methyltransferases"/>
    <property type="match status" value="1"/>
</dbReference>
<protein>
    <submittedName>
        <fullName evidence="1">Class I SAM-dependent methyltransferase</fullName>
    </submittedName>
</protein>
<sequence>MPYSDEQHCSCRKLKEQKLMNLKTVAKSLIPNRLLNWYRNQKTEHSQERIGQFRFNSDPTSDVKRDIQEKYEHNSELLDFFANNKGAVVHKWHHYIPLYDRYFSSFRGQKVRFLEIGVSNGGSLQMWRKYFGDDAIIFGIDINPNCEKLNGLAGQVRIGSQADHCFLESVVKEMGGIDIILDDGSHRMEHIPATLSYLFPHLSYGGIYMIEDLHTAYWRSFGGGYRSKTNFFGFAMDLIDDMHHWYHRQELKRAAISKDCSGIHIHDSILVLEKNKVFKPVHSRVG</sequence>
<dbReference type="EMBL" id="QQWE01000001">
    <property type="protein sequence ID" value="REJ60191.1"/>
    <property type="molecule type" value="Genomic_DNA"/>
</dbReference>
<dbReference type="Proteomes" id="UP000256301">
    <property type="component" value="Unassembled WGS sequence"/>
</dbReference>
<evidence type="ECO:0000313" key="1">
    <source>
        <dbReference type="EMBL" id="REJ60191.1"/>
    </source>
</evidence>
<proteinExistence type="predicted"/>
<keyword evidence="1" id="KW-0808">Transferase</keyword>
<dbReference type="InterPro" id="IPR029063">
    <property type="entry name" value="SAM-dependent_MTases_sf"/>
</dbReference>
<name>A0A3E0MK52_MICAE</name>
<organism evidence="1 2">
    <name type="scientific">Microcystis aeruginosa DA14</name>
    <dbReference type="NCBI Taxonomy" id="1987506"/>
    <lineage>
        <taxon>Bacteria</taxon>
        <taxon>Bacillati</taxon>
        <taxon>Cyanobacteriota</taxon>
        <taxon>Cyanophyceae</taxon>
        <taxon>Oscillatoriophycideae</taxon>
        <taxon>Chroococcales</taxon>
        <taxon>Microcystaceae</taxon>
        <taxon>Microcystis</taxon>
    </lineage>
</organism>
<keyword evidence="1" id="KW-0489">Methyltransferase</keyword>
<gene>
    <name evidence="1" type="ORF">DWQ56_02830</name>
</gene>
<comment type="caution">
    <text evidence="1">The sequence shown here is derived from an EMBL/GenBank/DDBJ whole genome shotgun (WGS) entry which is preliminary data.</text>
</comment>